<dbReference type="PANTHER" id="PTHR13715:SF99">
    <property type="entry name" value="INOSITOL 1,4,5-TRISPHOSPHATE RECEPTOR-LIKE PROTEIN A"/>
    <property type="match status" value="1"/>
</dbReference>
<dbReference type="GO" id="GO:0006816">
    <property type="term" value="P:calcium ion transport"/>
    <property type="evidence" value="ECO:0007669"/>
    <property type="project" value="InterPro"/>
</dbReference>
<dbReference type="InterPro" id="IPR015925">
    <property type="entry name" value="Ryanodine_IP3_receptor"/>
</dbReference>
<dbReference type="AlphaFoldDB" id="A0AAE0FQR1"/>
<gene>
    <name evidence="2" type="ORF">CYMTET_27262</name>
</gene>
<evidence type="ECO:0000313" key="3">
    <source>
        <dbReference type="Proteomes" id="UP001190700"/>
    </source>
</evidence>
<dbReference type="EMBL" id="LGRX02014901">
    <property type="protein sequence ID" value="KAK3263968.1"/>
    <property type="molecule type" value="Genomic_DNA"/>
</dbReference>
<name>A0AAE0FQR1_9CHLO</name>
<feature type="compositionally biased region" description="Basic and acidic residues" evidence="1">
    <location>
        <begin position="150"/>
        <end position="163"/>
    </location>
</feature>
<feature type="region of interest" description="Disordered" evidence="1">
    <location>
        <begin position="135"/>
        <end position="166"/>
    </location>
</feature>
<organism evidence="2 3">
    <name type="scientific">Cymbomonas tetramitiformis</name>
    <dbReference type="NCBI Taxonomy" id="36881"/>
    <lineage>
        <taxon>Eukaryota</taxon>
        <taxon>Viridiplantae</taxon>
        <taxon>Chlorophyta</taxon>
        <taxon>Pyramimonadophyceae</taxon>
        <taxon>Pyramimonadales</taxon>
        <taxon>Pyramimonadaceae</taxon>
        <taxon>Cymbomonas</taxon>
    </lineage>
</organism>
<evidence type="ECO:0000256" key="1">
    <source>
        <dbReference type="SAM" id="MobiDB-lite"/>
    </source>
</evidence>
<evidence type="ECO:0000313" key="2">
    <source>
        <dbReference type="EMBL" id="KAK3263968.1"/>
    </source>
</evidence>
<keyword evidence="3" id="KW-1185">Reference proteome</keyword>
<dbReference type="Proteomes" id="UP001190700">
    <property type="component" value="Unassembled WGS sequence"/>
</dbReference>
<protein>
    <submittedName>
        <fullName evidence="2">Uncharacterized protein</fullName>
    </submittedName>
</protein>
<accession>A0AAE0FQR1</accession>
<proteinExistence type="predicted"/>
<comment type="caution">
    <text evidence="2">The sequence shown here is derived from an EMBL/GenBank/DDBJ whole genome shotgun (WGS) entry which is preliminary data.</text>
</comment>
<sequence>MADITSLSFDHVGTGRVAVEVEADMANKCFVCGHERSALDDCRHTNFLSHIQSTHNPWHYMSYFMYVMSKSSSERTGLESFVHAQLEANQIRFLPLNRSLDLERDKVSQLATTNNLLTMLQSIHGDVQEILRSSSSKRLEEYGSDPSSNDNRDGDRKGQEDQRSLQTLEAGFTELAQSIRSMHGTQSIRESPFTGIL</sequence>
<dbReference type="PANTHER" id="PTHR13715">
    <property type="entry name" value="RYANODINE RECEPTOR AND IP3 RECEPTOR"/>
    <property type="match status" value="1"/>
</dbReference>
<reference evidence="2 3" key="1">
    <citation type="journal article" date="2015" name="Genome Biol. Evol.">
        <title>Comparative Genomics of a Bacterivorous Green Alga Reveals Evolutionary Causalities and Consequences of Phago-Mixotrophic Mode of Nutrition.</title>
        <authorList>
            <person name="Burns J.A."/>
            <person name="Paasch A."/>
            <person name="Narechania A."/>
            <person name="Kim E."/>
        </authorList>
    </citation>
    <scope>NUCLEOTIDE SEQUENCE [LARGE SCALE GENOMIC DNA]</scope>
    <source>
        <strain evidence="2 3">PLY_AMNH</strain>
    </source>
</reference>